<organism evidence="7">
    <name type="scientific">Polytomella parva</name>
    <dbReference type="NCBI Taxonomy" id="51329"/>
    <lineage>
        <taxon>Eukaryota</taxon>
        <taxon>Viridiplantae</taxon>
        <taxon>Chlorophyta</taxon>
        <taxon>core chlorophytes</taxon>
        <taxon>Chlorophyceae</taxon>
        <taxon>CS clade</taxon>
        <taxon>Chlamydomonadales</taxon>
        <taxon>Chlamydomonadaceae</taxon>
        <taxon>Polytomella</taxon>
    </lineage>
</organism>
<dbReference type="InterPro" id="IPR045093">
    <property type="entry name" value="Cullin"/>
</dbReference>
<dbReference type="InterPro" id="IPR036390">
    <property type="entry name" value="WH_DNA-bd_sf"/>
</dbReference>
<dbReference type="Pfam" id="PF00888">
    <property type="entry name" value="Cullin"/>
    <property type="match status" value="2"/>
</dbReference>
<evidence type="ECO:0000256" key="1">
    <source>
        <dbReference type="ARBA" id="ARBA00006019"/>
    </source>
</evidence>
<feature type="compositionally biased region" description="Acidic residues" evidence="5">
    <location>
        <begin position="717"/>
        <end position="727"/>
    </location>
</feature>
<dbReference type="SMART" id="SM00884">
    <property type="entry name" value="Cullin_Nedd8"/>
    <property type="match status" value="1"/>
</dbReference>
<dbReference type="Gene3D" id="3.30.230.130">
    <property type="entry name" value="Cullin, Chain C, Domain 2"/>
    <property type="match status" value="1"/>
</dbReference>
<feature type="compositionally biased region" description="Basic and acidic residues" evidence="5">
    <location>
        <begin position="403"/>
        <end position="417"/>
    </location>
</feature>
<dbReference type="InterPro" id="IPR059120">
    <property type="entry name" value="Cullin-like_AB"/>
</dbReference>
<dbReference type="GO" id="GO:0031625">
    <property type="term" value="F:ubiquitin protein ligase binding"/>
    <property type="evidence" value="ECO:0007669"/>
    <property type="project" value="InterPro"/>
</dbReference>
<gene>
    <name evidence="7" type="ORF">PPAR00522_LOCUS6856</name>
</gene>
<dbReference type="InterPro" id="IPR016158">
    <property type="entry name" value="Cullin_homology"/>
</dbReference>
<feature type="coiled-coil region" evidence="4">
    <location>
        <begin position="1056"/>
        <end position="1083"/>
    </location>
</feature>
<dbReference type="InterPro" id="IPR019559">
    <property type="entry name" value="Cullin_neddylation_domain"/>
</dbReference>
<evidence type="ECO:0000313" key="7">
    <source>
        <dbReference type="EMBL" id="CAD8770455.1"/>
    </source>
</evidence>
<reference evidence="7" key="1">
    <citation type="submission" date="2021-01" db="EMBL/GenBank/DDBJ databases">
        <authorList>
            <person name="Corre E."/>
            <person name="Pelletier E."/>
            <person name="Niang G."/>
            <person name="Scheremetjew M."/>
            <person name="Finn R."/>
            <person name="Kale V."/>
            <person name="Holt S."/>
            <person name="Cochrane G."/>
            <person name="Meng A."/>
            <person name="Brown T."/>
            <person name="Cohen L."/>
        </authorList>
    </citation>
    <scope>NUCLEOTIDE SEQUENCE</scope>
    <source>
        <strain evidence="7">SAG 63-3</strain>
    </source>
</reference>
<dbReference type="GO" id="GO:0006511">
    <property type="term" value="P:ubiquitin-dependent protein catabolic process"/>
    <property type="evidence" value="ECO:0007669"/>
    <property type="project" value="InterPro"/>
</dbReference>
<evidence type="ECO:0000256" key="5">
    <source>
        <dbReference type="SAM" id="MobiDB-lite"/>
    </source>
</evidence>
<accession>A0A7S0UVN9</accession>
<dbReference type="PANTHER" id="PTHR11932">
    <property type="entry name" value="CULLIN"/>
    <property type="match status" value="1"/>
</dbReference>
<evidence type="ECO:0000259" key="6">
    <source>
        <dbReference type="PROSITE" id="PS50069"/>
    </source>
</evidence>
<keyword evidence="4" id="KW-0175">Coiled coil</keyword>
<dbReference type="SUPFAM" id="SSF75632">
    <property type="entry name" value="Cullin homology domain"/>
    <property type="match status" value="1"/>
</dbReference>
<dbReference type="InterPro" id="IPR016159">
    <property type="entry name" value="Cullin_repeat-like_dom_sf"/>
</dbReference>
<evidence type="ECO:0000256" key="2">
    <source>
        <dbReference type="PROSITE-ProRule" id="PRU00330"/>
    </source>
</evidence>
<dbReference type="Gene3D" id="1.20.1310.10">
    <property type="entry name" value="Cullin Repeats"/>
    <property type="match status" value="2"/>
</dbReference>
<dbReference type="Pfam" id="PF26557">
    <property type="entry name" value="Cullin_AB"/>
    <property type="match status" value="1"/>
</dbReference>
<dbReference type="SMART" id="SM00182">
    <property type="entry name" value="CULLIN"/>
    <property type="match status" value="1"/>
</dbReference>
<dbReference type="SUPFAM" id="SSF46785">
    <property type="entry name" value="Winged helix' DNA-binding domain"/>
    <property type="match status" value="1"/>
</dbReference>
<protein>
    <recommendedName>
        <fullName evidence="6">Cullin family profile domain-containing protein</fullName>
    </recommendedName>
</protein>
<dbReference type="Gene3D" id="1.10.10.10">
    <property type="entry name" value="Winged helix-like DNA-binding domain superfamily/Winged helix DNA-binding domain"/>
    <property type="match status" value="1"/>
</dbReference>
<dbReference type="PROSITE" id="PS50069">
    <property type="entry name" value="CULLIN_2"/>
    <property type="match status" value="1"/>
</dbReference>
<comment type="similarity">
    <text evidence="1 2 3">Belongs to the cullin family.</text>
</comment>
<feature type="region of interest" description="Disordered" evidence="5">
    <location>
        <begin position="651"/>
        <end position="746"/>
    </location>
</feature>
<dbReference type="InterPro" id="IPR001373">
    <property type="entry name" value="Cullin_N"/>
</dbReference>
<sequence>MLECIDYIQGQESKENPGFILDNTEGEQCLPSTYDKEVWLRIEEVLNAEFDDTSSKFSREEAYQDVEDLCLLGSTSFLYHQVRKLLDVRVSQFIQAVSEKYKQVGRSSNVNDARSFSAFFSSLQPSAPTVDGPVVFAEWLDGKWLDFKAKLNAARQVLMCFDRNYIVGLPIDNAKFRNHGGILGKPAVSSLFELGLAILQSKLLDKGDIIRTCGFALAEVLHRRRLSILSPVLPISHPTSTIPSTAPNSRSIPFPNLRDMLTQTGHYEMTQHQAPLLALQAACRAARVLAFSTWYAPHDYLEYMTLCVAWLKYERRLWSRSVSSGDTLPKTADAAMAIACRELVISGSDLLHGDGFSWLINQGLRRSMELRERDEGQGVIGREGDVKEEGNVEGIGKGSVEGNVDRNDKTGGVEKDQQEIIKQGKKDKSLTFRECVQIVARLNALLTQCDTCQAFLRGTGSDRIQKAAKEFVGAAADEQQDQVTAQKLLALKFFLNVLSRFAFVDGGKKLRRSDLLGPGQRRSDLREISGEQNSTPSIAAEETSELLPSTAPVGGSTAGSPILPVSIPPSFSSSSSTAILDNNPNPNNNPNNNPNPNNDYTRLLALTDGESGEEGVLLTRQVLQAVMNEGRPGRFSEVIAKYLDRLIRSEGQSKMGEEGTDSETVEQIKGKRQFRSRGLGSKEGMERGITTVIGGEKTDSSYVNKGGEKDNQKDQGDDGGDGDGDEDGQNKSMSHTRSDRSAMPSAMRRPFVKSDLICLTLARDFESKLNEAFLLFHVAPGKDFFEAFYRRDLARRLLSNIGFSFSRERKVVKKIEAECGSGFTMHIEGMLKDIEMSKSINKAYRAAFNDASVVVASSSSSPSSVPTSRLFSLRLPLNKRKASEIDSKREAKKENVGKPGVVLPLSLACPGITAKDTFVHVITSGFWPVQNALESFNVPQNLMALESHFEAFYLGRYANRKLLWLRGFGSCVLTANFPAARKELIGSLSQAAILLLFNGDAKLSYAEIRKLTNLNEKDLRWILQGLSGSKYPILIRNERFRLVDNHTFTVNNDFKNDSYQIRIQKALDDAAAEEDDKRRMREEVVVDRGQQIEAAIVRIVKLRRAIMHEDLIAALTAILRFPAALADIEKYIDSLISREYFARGGKDKYIYLP</sequence>
<evidence type="ECO:0000256" key="3">
    <source>
        <dbReference type="RuleBase" id="RU003829"/>
    </source>
</evidence>
<dbReference type="AlphaFoldDB" id="A0A7S0UVN9"/>
<dbReference type="Pfam" id="PF10557">
    <property type="entry name" value="Cullin_Nedd8"/>
    <property type="match status" value="1"/>
</dbReference>
<feature type="region of interest" description="Disordered" evidence="5">
    <location>
        <begin position="391"/>
        <end position="417"/>
    </location>
</feature>
<dbReference type="InterPro" id="IPR036317">
    <property type="entry name" value="Cullin_homology_sf"/>
</dbReference>
<feature type="compositionally biased region" description="Low complexity" evidence="5">
    <location>
        <begin position="560"/>
        <end position="598"/>
    </location>
</feature>
<feature type="domain" description="Cullin family profile" evidence="6">
    <location>
        <begin position="764"/>
        <end position="1027"/>
    </location>
</feature>
<evidence type="ECO:0000256" key="4">
    <source>
        <dbReference type="SAM" id="Coils"/>
    </source>
</evidence>
<name>A0A7S0UVN9_9CHLO</name>
<dbReference type="InterPro" id="IPR036388">
    <property type="entry name" value="WH-like_DNA-bd_sf"/>
</dbReference>
<proteinExistence type="inferred from homology"/>
<feature type="compositionally biased region" description="Basic and acidic residues" evidence="5">
    <location>
        <begin position="706"/>
        <end position="716"/>
    </location>
</feature>
<dbReference type="EMBL" id="HBFM01010797">
    <property type="protein sequence ID" value="CAD8770455.1"/>
    <property type="molecule type" value="Transcribed_RNA"/>
</dbReference>
<dbReference type="SUPFAM" id="SSF74788">
    <property type="entry name" value="Cullin repeat-like"/>
    <property type="match status" value="1"/>
</dbReference>
<feature type="region of interest" description="Disordered" evidence="5">
    <location>
        <begin position="512"/>
        <end position="602"/>
    </location>
</feature>